<reference evidence="2" key="1">
    <citation type="submission" date="2022-12" db="EMBL/GenBank/DDBJ databases">
        <title>Genome sequence of SJ11.</title>
        <authorList>
            <person name="Woo H."/>
        </authorList>
    </citation>
    <scope>NUCLEOTIDE SEQUENCE</scope>
    <source>
        <strain evidence="2">SJ11</strain>
    </source>
</reference>
<dbReference type="Proteomes" id="UP001144341">
    <property type="component" value="Unassembled WGS sequence"/>
</dbReference>
<protein>
    <submittedName>
        <fullName evidence="2">LPS export ABC transporter periplasmic protein LptC</fullName>
    </submittedName>
</protein>
<feature type="signal peptide" evidence="1">
    <location>
        <begin position="1"/>
        <end position="21"/>
    </location>
</feature>
<sequence>MMQKAFLYGLMLMLPALLVSCGDDDLKKANPVGNQKVILNRDRTIGVEIIYSDSARVKAKGNAPIMDKVTTQSGSTYQEMIKGVKIDFFDVNQPGVVDGTLICDYAIRKEQEQKTFFRRNVIVKNAKGDTFSSEELIWDEAKKLFYSTQRVYIRDVNGENKGSGIDFQAPQDFSTYTLNTANGEFNQSPIAP</sequence>
<evidence type="ECO:0000313" key="2">
    <source>
        <dbReference type="EMBL" id="MCZ4224330.1"/>
    </source>
</evidence>
<gene>
    <name evidence="2" type="primary">lptC</name>
    <name evidence="2" type="ORF">O0931_13525</name>
</gene>
<dbReference type="EMBL" id="JAPWGL010000003">
    <property type="protein sequence ID" value="MCZ4224330.1"/>
    <property type="molecule type" value="Genomic_DNA"/>
</dbReference>
<dbReference type="RefSeq" id="WP_269416103.1">
    <property type="nucleotide sequence ID" value="NZ_JAPWGL010000003.1"/>
</dbReference>
<proteinExistence type="predicted"/>
<accession>A0ABT4KZG8</accession>
<evidence type="ECO:0000256" key="1">
    <source>
        <dbReference type="SAM" id="SignalP"/>
    </source>
</evidence>
<comment type="caution">
    <text evidence="2">The sequence shown here is derived from an EMBL/GenBank/DDBJ whole genome shotgun (WGS) entry which is preliminary data.</text>
</comment>
<keyword evidence="3" id="KW-1185">Reference proteome</keyword>
<organism evidence="2 3">
    <name type="scientific">Pedobacter rhodius</name>
    <dbReference type="NCBI Taxonomy" id="3004098"/>
    <lineage>
        <taxon>Bacteria</taxon>
        <taxon>Pseudomonadati</taxon>
        <taxon>Bacteroidota</taxon>
        <taxon>Sphingobacteriia</taxon>
        <taxon>Sphingobacteriales</taxon>
        <taxon>Sphingobacteriaceae</taxon>
        <taxon>Pedobacter</taxon>
    </lineage>
</organism>
<name>A0ABT4KZG8_9SPHI</name>
<keyword evidence="1" id="KW-0732">Signal</keyword>
<evidence type="ECO:0000313" key="3">
    <source>
        <dbReference type="Proteomes" id="UP001144341"/>
    </source>
</evidence>
<dbReference type="PROSITE" id="PS51257">
    <property type="entry name" value="PROKAR_LIPOPROTEIN"/>
    <property type="match status" value="1"/>
</dbReference>
<feature type="chain" id="PRO_5046311720" evidence="1">
    <location>
        <begin position="22"/>
        <end position="192"/>
    </location>
</feature>